<dbReference type="Proteomes" id="UP000006443">
    <property type="component" value="Unassembled WGS sequence"/>
</dbReference>
<dbReference type="InterPro" id="IPR050238">
    <property type="entry name" value="DNA_Rep/Repair_Clamp_Loader"/>
</dbReference>
<dbReference type="eggNOG" id="COG2812">
    <property type="taxonomic scope" value="Bacteria"/>
</dbReference>
<dbReference type="Gene3D" id="3.40.50.300">
    <property type="entry name" value="P-loop containing nucleotide triphosphate hydrolases"/>
    <property type="match status" value="1"/>
</dbReference>
<dbReference type="RefSeq" id="WP_008518087.1">
    <property type="nucleotide sequence ID" value="NZ_ACJM01000015.1"/>
</dbReference>
<dbReference type="GO" id="GO:0006261">
    <property type="term" value="P:DNA-templated DNA replication"/>
    <property type="evidence" value="ECO:0007669"/>
    <property type="project" value="TreeGrafter"/>
</dbReference>
<dbReference type="AlphaFoldDB" id="C0GJA2"/>
<organism evidence="1 2">
    <name type="scientific">Dethiobacter alkaliphilus AHT 1</name>
    <dbReference type="NCBI Taxonomy" id="555088"/>
    <lineage>
        <taxon>Bacteria</taxon>
        <taxon>Bacillati</taxon>
        <taxon>Bacillota</taxon>
        <taxon>Dethiobacteria</taxon>
        <taxon>Dethiobacterales</taxon>
        <taxon>Dethiobacteraceae</taxon>
        <taxon>Dethiobacter</taxon>
    </lineage>
</organism>
<accession>C0GJA2</accession>
<dbReference type="EMBL" id="ACJM01000015">
    <property type="protein sequence ID" value="EEG76587.1"/>
    <property type="molecule type" value="Genomic_DNA"/>
</dbReference>
<dbReference type="Gene3D" id="1.20.272.10">
    <property type="match status" value="1"/>
</dbReference>
<reference evidence="1 2" key="1">
    <citation type="submission" date="2009-02" db="EMBL/GenBank/DDBJ databases">
        <title>Sequencing of the draft genome and assembly of Dethiobacter alkaliphilus AHT 1.</title>
        <authorList>
            <consortium name="US DOE Joint Genome Institute (JGI-PGF)"/>
            <person name="Lucas S."/>
            <person name="Copeland A."/>
            <person name="Lapidus A."/>
            <person name="Glavina del Rio T."/>
            <person name="Dalin E."/>
            <person name="Tice H."/>
            <person name="Bruce D."/>
            <person name="Goodwin L."/>
            <person name="Pitluck S."/>
            <person name="Larimer F."/>
            <person name="Land M.L."/>
            <person name="Hauser L."/>
            <person name="Muyzer G."/>
        </authorList>
    </citation>
    <scope>NUCLEOTIDE SEQUENCE [LARGE SCALE GENOMIC DNA]</scope>
    <source>
        <strain evidence="1 2">AHT 1</strain>
    </source>
</reference>
<keyword evidence="2" id="KW-1185">Reference proteome</keyword>
<proteinExistence type="predicted"/>
<comment type="caution">
    <text evidence="1">The sequence shown here is derived from an EMBL/GenBank/DDBJ whole genome shotgun (WGS) entry which is preliminary data.</text>
</comment>
<dbReference type="SUPFAM" id="SSF52540">
    <property type="entry name" value="P-loop containing nucleoside triphosphate hydrolases"/>
    <property type="match status" value="1"/>
</dbReference>
<evidence type="ECO:0000313" key="1">
    <source>
        <dbReference type="EMBL" id="EEG76587.1"/>
    </source>
</evidence>
<dbReference type="InterPro" id="IPR027417">
    <property type="entry name" value="P-loop_NTPase"/>
</dbReference>
<dbReference type="STRING" id="555088.DealDRAFT_2561"/>
<dbReference type="PANTHER" id="PTHR11669:SF8">
    <property type="entry name" value="DNA POLYMERASE III SUBUNIT DELTA"/>
    <property type="match status" value="1"/>
</dbReference>
<name>C0GJA2_DETAL</name>
<gene>
    <name evidence="1" type="ORF">DealDRAFT_2561</name>
</gene>
<protein>
    <submittedName>
        <fullName evidence="1">DNA polymerase III, gamma/tau subunits</fullName>
    </submittedName>
</protein>
<sequence length="294" mass="32348">MKWDEVSGSEKITRVLQAAVQADRIAHAYLFCGADEAAIKKLAAVFAASLLCETKEPCGICAHCKKAANRSHPDLHWVDPEGKSLKIEQVRSLKRKAYLLPHEARYQVFILTDAGQLTTEGANSLLKVLEEPPPASVFILLAKNPAMLLPTVVSRCQVFSLQGGGEQSIPALNHQAVELLEVLKNNGGINDLLDRLAENEELTDFCDTLLLTLRDLLILQTTGQQSLLTQGRDEGLLQPFLSVWPAEDIREALAVLLKLQKDLQSPVNVRLALEGALRRLKEVFGNADRCGYPL</sequence>
<evidence type="ECO:0000313" key="2">
    <source>
        <dbReference type="Proteomes" id="UP000006443"/>
    </source>
</evidence>
<dbReference type="Pfam" id="PF13177">
    <property type="entry name" value="DNA_pol3_delta2"/>
    <property type="match status" value="1"/>
</dbReference>
<dbReference type="PANTHER" id="PTHR11669">
    <property type="entry name" value="REPLICATION FACTOR C / DNA POLYMERASE III GAMMA-TAU SUBUNIT"/>
    <property type="match status" value="1"/>
</dbReference>